<comment type="catalytic activity">
    <reaction evidence="12 13">
        <text>a quinone + NADH + 5 H(+)(in) = a quinol + NAD(+) + 4 H(+)(out)</text>
        <dbReference type="Rhea" id="RHEA:57888"/>
        <dbReference type="ChEBI" id="CHEBI:15378"/>
        <dbReference type="ChEBI" id="CHEBI:24646"/>
        <dbReference type="ChEBI" id="CHEBI:57540"/>
        <dbReference type="ChEBI" id="CHEBI:57945"/>
        <dbReference type="ChEBI" id="CHEBI:132124"/>
    </reaction>
</comment>
<evidence type="ECO:0000313" key="17">
    <source>
        <dbReference type="EMBL" id="CAI9120037.1"/>
    </source>
</evidence>
<dbReference type="GO" id="GO:0051539">
    <property type="term" value="F:4 iron, 4 sulfur cluster binding"/>
    <property type="evidence" value="ECO:0007669"/>
    <property type="project" value="UniProtKB-KW"/>
</dbReference>
<dbReference type="InterPro" id="IPR006656">
    <property type="entry name" value="Mopterin_OxRdtase"/>
</dbReference>
<dbReference type="EMBL" id="CATKSH010000004">
    <property type="protein sequence ID" value="CAI9120037.1"/>
    <property type="molecule type" value="Genomic_DNA"/>
</dbReference>
<dbReference type="PROSITE" id="PS00643">
    <property type="entry name" value="COMPLEX1_75K_3"/>
    <property type="match status" value="1"/>
</dbReference>
<name>A0AA35Y0W7_9PROT</name>
<dbReference type="Pfam" id="PF10588">
    <property type="entry name" value="NADH-G_4Fe-4S_3"/>
    <property type="match status" value="1"/>
</dbReference>
<evidence type="ECO:0000256" key="13">
    <source>
        <dbReference type="RuleBase" id="RU003525"/>
    </source>
</evidence>
<dbReference type="RefSeq" id="WP_289841836.1">
    <property type="nucleotide sequence ID" value="NZ_CATKSH010000004.1"/>
</dbReference>
<dbReference type="GO" id="GO:0003954">
    <property type="term" value="F:NADH dehydrogenase activity"/>
    <property type="evidence" value="ECO:0007669"/>
    <property type="project" value="TreeGrafter"/>
</dbReference>
<evidence type="ECO:0000256" key="8">
    <source>
        <dbReference type="ARBA" id="ARBA00023004"/>
    </source>
</evidence>
<dbReference type="Gene3D" id="3.10.20.740">
    <property type="match status" value="1"/>
</dbReference>
<evidence type="ECO:0000256" key="6">
    <source>
        <dbReference type="ARBA" id="ARBA00022723"/>
    </source>
</evidence>
<reference evidence="17" key="1">
    <citation type="submission" date="2023-03" db="EMBL/GenBank/DDBJ databases">
        <authorList>
            <person name="Cleenwerck I."/>
        </authorList>
    </citation>
    <scope>NUCLEOTIDE SEQUENCE</scope>
    <source>
        <strain evidence="17">LMG 32879</strain>
    </source>
</reference>
<keyword evidence="6 13" id="KW-0479">Metal-binding</keyword>
<dbReference type="Proteomes" id="UP001176960">
    <property type="component" value="Unassembled WGS sequence"/>
</dbReference>
<dbReference type="InterPro" id="IPR054351">
    <property type="entry name" value="NADH_UbQ_OxRdtase_ferredoxin"/>
</dbReference>
<dbReference type="PANTHER" id="PTHR43105">
    <property type="entry name" value="RESPIRATORY NITRATE REDUCTASE"/>
    <property type="match status" value="1"/>
</dbReference>
<dbReference type="InterPro" id="IPR006963">
    <property type="entry name" value="Mopterin_OxRdtase_4Fe-4S_dom"/>
</dbReference>
<comment type="cofactor">
    <cofactor evidence="13">
        <name>[2Fe-2S] cluster</name>
        <dbReference type="ChEBI" id="CHEBI:190135"/>
    </cofactor>
    <text evidence="13">Binds 1 [2Fe-2S] cluster per subunit.</text>
</comment>
<dbReference type="InterPro" id="IPR010228">
    <property type="entry name" value="NADH_UbQ_OxRdtase_Gsu"/>
</dbReference>
<dbReference type="AlphaFoldDB" id="A0AA35Y0W7"/>
<evidence type="ECO:0000259" key="15">
    <source>
        <dbReference type="PROSITE" id="PS51669"/>
    </source>
</evidence>
<evidence type="ECO:0000256" key="11">
    <source>
        <dbReference type="ARBA" id="ARBA00026021"/>
    </source>
</evidence>
<evidence type="ECO:0000256" key="4">
    <source>
        <dbReference type="ARBA" id="ARBA00022714"/>
    </source>
</evidence>
<comment type="similarity">
    <text evidence="2 13">Belongs to the complex I 75 kDa subunit family.</text>
</comment>
<dbReference type="GO" id="GO:0051537">
    <property type="term" value="F:2 iron, 2 sulfur cluster binding"/>
    <property type="evidence" value="ECO:0007669"/>
    <property type="project" value="UniProtKB-UniRule"/>
</dbReference>
<dbReference type="SUPFAM" id="SSF54862">
    <property type="entry name" value="4Fe-4S ferredoxins"/>
    <property type="match status" value="1"/>
</dbReference>
<feature type="domain" description="2Fe-2S ferredoxin-type" evidence="14">
    <location>
        <begin position="1"/>
        <end position="83"/>
    </location>
</feature>
<dbReference type="InterPro" id="IPR000283">
    <property type="entry name" value="NADH_UbQ_OxRdtase_75kDa_su_CS"/>
</dbReference>
<dbReference type="InterPro" id="IPR001041">
    <property type="entry name" value="2Fe-2S_ferredoxin-type"/>
</dbReference>
<keyword evidence="10 13" id="KW-0520">NAD</keyword>
<evidence type="ECO:0000256" key="12">
    <source>
        <dbReference type="ARBA" id="ARBA00047712"/>
    </source>
</evidence>
<dbReference type="FunFam" id="3.30.70.20:FF:000002">
    <property type="entry name" value="NADH-ubiquinone oxidoreductase 75 kDa subunit"/>
    <property type="match status" value="1"/>
</dbReference>
<dbReference type="GO" id="GO:0016020">
    <property type="term" value="C:membrane"/>
    <property type="evidence" value="ECO:0007669"/>
    <property type="project" value="InterPro"/>
</dbReference>
<comment type="cofactor">
    <cofactor evidence="1 13">
        <name>[4Fe-4S] cluster</name>
        <dbReference type="ChEBI" id="CHEBI:49883"/>
    </cofactor>
</comment>
<dbReference type="SUPFAM" id="SSF54292">
    <property type="entry name" value="2Fe-2S ferredoxin-like"/>
    <property type="match status" value="1"/>
</dbReference>
<keyword evidence="18" id="KW-1185">Reference proteome</keyword>
<dbReference type="PROSITE" id="PS51839">
    <property type="entry name" value="4FE4S_HC3"/>
    <property type="match status" value="1"/>
</dbReference>
<keyword evidence="4 13" id="KW-0001">2Fe-2S</keyword>
<keyword evidence="7 13" id="KW-1278">Translocase</keyword>
<dbReference type="GO" id="GO:0048038">
    <property type="term" value="F:quinone binding"/>
    <property type="evidence" value="ECO:0007669"/>
    <property type="project" value="UniProtKB-UniRule"/>
</dbReference>
<dbReference type="Gene3D" id="3.40.50.740">
    <property type="match status" value="1"/>
</dbReference>
<evidence type="ECO:0000259" key="16">
    <source>
        <dbReference type="PROSITE" id="PS51839"/>
    </source>
</evidence>
<keyword evidence="8 13" id="KW-0408">Iron</keyword>
<dbReference type="Pfam" id="PF13510">
    <property type="entry name" value="Fer2_4"/>
    <property type="match status" value="1"/>
</dbReference>
<dbReference type="SMART" id="SM00926">
    <property type="entry name" value="Molybdop_Fe4S4"/>
    <property type="match status" value="1"/>
</dbReference>
<evidence type="ECO:0000256" key="2">
    <source>
        <dbReference type="ARBA" id="ARBA00005404"/>
    </source>
</evidence>
<comment type="caution">
    <text evidence="17">The sequence shown here is derived from an EMBL/GenBank/DDBJ whole genome shotgun (WGS) entry which is preliminary data.</text>
</comment>
<dbReference type="InterPro" id="IPR050123">
    <property type="entry name" value="Prok_molybdopt-oxidoreductase"/>
</dbReference>
<protein>
    <recommendedName>
        <fullName evidence="13">NADH-quinone oxidoreductase</fullName>
        <ecNumber evidence="13">7.1.1.-</ecNumber>
    </recommendedName>
</protein>
<evidence type="ECO:0000256" key="5">
    <source>
        <dbReference type="ARBA" id="ARBA00022719"/>
    </source>
</evidence>
<dbReference type="SUPFAM" id="SSF53706">
    <property type="entry name" value="Formate dehydrogenase/DMSO reductase, domains 1-3"/>
    <property type="match status" value="1"/>
</dbReference>
<dbReference type="Pfam" id="PF00384">
    <property type="entry name" value="Molybdopterin"/>
    <property type="match status" value="1"/>
</dbReference>
<dbReference type="PROSITE" id="PS51669">
    <property type="entry name" value="4FE4S_MOW_BIS_MGD"/>
    <property type="match status" value="1"/>
</dbReference>
<dbReference type="PANTHER" id="PTHR43105:SF10">
    <property type="entry name" value="NADH-QUINONE OXIDOREDUCTASE SUBUNIT G"/>
    <property type="match status" value="1"/>
</dbReference>
<keyword evidence="9 13" id="KW-0411">Iron-sulfur</keyword>
<proteinExistence type="inferred from homology"/>
<dbReference type="GO" id="GO:0008137">
    <property type="term" value="F:NADH dehydrogenase (ubiquinone) activity"/>
    <property type="evidence" value="ECO:0007669"/>
    <property type="project" value="UniProtKB-UniRule"/>
</dbReference>
<dbReference type="GO" id="GO:0042773">
    <property type="term" value="P:ATP synthesis coupled electron transport"/>
    <property type="evidence" value="ECO:0007669"/>
    <property type="project" value="InterPro"/>
</dbReference>
<feature type="domain" description="4Fe-4S His(Cys)3-ligated-type" evidence="16">
    <location>
        <begin position="83"/>
        <end position="122"/>
    </location>
</feature>
<sequence length="897" mass="96988">MATIYIDGRAVEARNGENLLQACLEAGTDLPYFCWHPELGSVGACRQCAVKQFQNADDKRGRIVMACMTPATEGAIISVDDPEAKEFRGEVVEWLMTNHPHDCPVCEEGGECHLQDMTVMTGHRERRFKFDKRTHKNQDLGPLVKHEMNRCIACYRCVRFYRDYAGGEDLGVFAQHNNVYFGRYESGTLESTFSGNLVEVCPTGVFTDKPFSKVYSRKWDMRGAPSVCQHCSVGCNTILNERAGKVRRTLNRYNEDVNRYFLCDRGRYGNGFVNAPSRLRSAGYVMDGQMTPVPVAQALEQFAAFAKDGPIVGIGSGRASIESNYALRRFVGADNFSTGWAEPLHGAVTRAVDILRTTSARVMPLHEMESADCVLVLGEDVAATAPRLSLALFQTRRTACNKLADKNRLPHWLDAPVRTLGSDLKAPIHVVTPAPTDMDVSATQALRALPDDIARLGFAIANRIDGAAPAVSDLTEEETARATALADALLVAEKPVIVSGTQYASTALLDAAANIAAALVTQGKAAGLTLVLPEANSFGVATMGGLSLDAVCERAQAGQVGTLVVMEADLTRQLDASAFDTLVRSVRHLVVIDHSVTPTAERGELVVPATAFSECGGTMISMEGRAQRFLQVVYPEAPLQVSWRWVRDFAHASGHEGVLDWETLDQAVAATAAGVPAFARIVEAAPKADYELEGEHIRSQTHRVSGRTAIRANISVRDIPPPTSPDTPLKSDMEGTYTTDMPATLIPFYQVPGWNSVQSLNKFQQEIGGELRGGDVGVRVIGERGTAGYAGVAPARMALRENEVLLLPEYRAFGTGETSMWSDPIKARATEAVIRVGGDAPVARVSIQIGAEVFDVPAVNDPALPLGVALCPPHMVARSYEAPCWVTLRTISAEAAA</sequence>
<feature type="domain" description="4Fe-4S Mo/W bis-MGD-type" evidence="15">
    <location>
        <begin position="221"/>
        <end position="277"/>
    </location>
</feature>
<keyword evidence="5 13" id="KW-0874">Quinone</keyword>
<evidence type="ECO:0000256" key="1">
    <source>
        <dbReference type="ARBA" id="ARBA00001966"/>
    </source>
</evidence>
<evidence type="ECO:0000256" key="10">
    <source>
        <dbReference type="ARBA" id="ARBA00023027"/>
    </source>
</evidence>
<dbReference type="Pfam" id="PF22117">
    <property type="entry name" value="Fer4_Nqo3"/>
    <property type="match status" value="1"/>
</dbReference>
<dbReference type="NCBIfam" id="TIGR01973">
    <property type="entry name" value="NuoG"/>
    <property type="match status" value="1"/>
</dbReference>
<evidence type="ECO:0000256" key="3">
    <source>
        <dbReference type="ARBA" id="ARBA00022485"/>
    </source>
</evidence>
<evidence type="ECO:0000256" key="7">
    <source>
        <dbReference type="ARBA" id="ARBA00022967"/>
    </source>
</evidence>
<dbReference type="PROSITE" id="PS00642">
    <property type="entry name" value="COMPLEX1_75K_2"/>
    <property type="match status" value="1"/>
</dbReference>
<dbReference type="CDD" id="cd00207">
    <property type="entry name" value="fer2"/>
    <property type="match status" value="1"/>
</dbReference>
<accession>A0AA35Y0W7</accession>
<dbReference type="FunFam" id="3.10.20.740:FF:000002">
    <property type="entry name" value="NADH-quinone oxidoreductase"/>
    <property type="match status" value="1"/>
</dbReference>
<dbReference type="EC" id="7.1.1.-" evidence="13"/>
<dbReference type="PROSITE" id="PS51085">
    <property type="entry name" value="2FE2S_FER_2"/>
    <property type="match status" value="1"/>
</dbReference>
<dbReference type="Pfam" id="PF04879">
    <property type="entry name" value="Molybdop_Fe4S4"/>
    <property type="match status" value="1"/>
</dbReference>
<dbReference type="PROSITE" id="PS00641">
    <property type="entry name" value="COMPLEX1_75K_1"/>
    <property type="match status" value="1"/>
</dbReference>
<gene>
    <name evidence="17" type="primary">nuoG</name>
    <name evidence="17" type="ORF">LMG32879_000865</name>
</gene>
<evidence type="ECO:0000259" key="14">
    <source>
        <dbReference type="PROSITE" id="PS51085"/>
    </source>
</evidence>
<dbReference type="Gene3D" id="3.30.200.210">
    <property type="match status" value="1"/>
</dbReference>
<keyword evidence="3 13" id="KW-0004">4Fe-4S</keyword>
<dbReference type="SMART" id="SM00929">
    <property type="entry name" value="NADH-G_4Fe-4S_3"/>
    <property type="match status" value="1"/>
</dbReference>
<comment type="function">
    <text evidence="13">NDH-1 shuttles electrons from NADH, via FMN and iron-sulfur (Fe-S) centers, to quinones in the respiratory chain. Couples the redox reaction to proton translocation (for every two electrons transferred, four hydrogen ions are translocated across the cytoplasmic membrane), and thus conserves the redox energy in a proton gradient.</text>
</comment>
<dbReference type="GO" id="GO:0046872">
    <property type="term" value="F:metal ion binding"/>
    <property type="evidence" value="ECO:0007669"/>
    <property type="project" value="UniProtKB-UniRule"/>
</dbReference>
<dbReference type="InterPro" id="IPR036010">
    <property type="entry name" value="2Fe-2S_ferredoxin-like_sf"/>
</dbReference>
<dbReference type="InterPro" id="IPR019574">
    <property type="entry name" value="NADH_UbQ_OxRdtase_Gsu_4Fe4S-bd"/>
</dbReference>
<evidence type="ECO:0000256" key="9">
    <source>
        <dbReference type="ARBA" id="ARBA00023014"/>
    </source>
</evidence>
<comment type="subunit">
    <text evidence="11">Composed of 13 different subunits. Subunits NuoCD, E, F, and G constitute the peripheral sector of the complex.</text>
</comment>
<organism evidence="17 18">
    <name type="scientific">Brytella acorum</name>
    <dbReference type="NCBI Taxonomy" id="2959299"/>
    <lineage>
        <taxon>Bacteria</taxon>
        <taxon>Pseudomonadati</taxon>
        <taxon>Pseudomonadota</taxon>
        <taxon>Alphaproteobacteria</taxon>
        <taxon>Acetobacterales</taxon>
        <taxon>Acetobacteraceae</taxon>
        <taxon>Brytella</taxon>
    </lineage>
</organism>
<evidence type="ECO:0000313" key="18">
    <source>
        <dbReference type="Proteomes" id="UP001176960"/>
    </source>
</evidence>